<dbReference type="PANTHER" id="PTHR33307:SF6">
    <property type="entry name" value="ALPHA-RHAMNOSIDASE (EUROFUNG)-RELATED"/>
    <property type="match status" value="1"/>
</dbReference>
<dbReference type="InterPro" id="IPR008902">
    <property type="entry name" value="Rhamnosid_concanavalin"/>
</dbReference>
<dbReference type="InterPro" id="IPR008928">
    <property type="entry name" value="6-hairpin_glycosidase_sf"/>
</dbReference>
<evidence type="ECO:0000259" key="4">
    <source>
        <dbReference type="Pfam" id="PF05592"/>
    </source>
</evidence>
<dbReference type="RefSeq" id="WP_182516305.1">
    <property type="nucleotide sequence ID" value="NZ_JACGXP010000003.1"/>
</dbReference>
<name>A0AAW3T8T3_9MICO</name>
<dbReference type="GO" id="GO:0005975">
    <property type="term" value="P:carbohydrate metabolic process"/>
    <property type="evidence" value="ECO:0007669"/>
    <property type="project" value="InterPro"/>
</dbReference>
<feature type="domain" description="Alpha-L-rhamnosidase concanavalin-like" evidence="4">
    <location>
        <begin position="225"/>
        <end position="324"/>
    </location>
</feature>
<evidence type="ECO:0000256" key="1">
    <source>
        <dbReference type="ARBA" id="ARBA00001445"/>
    </source>
</evidence>
<comment type="catalytic activity">
    <reaction evidence="1">
        <text>Hydrolysis of terminal non-reducing alpha-L-rhamnose residues in alpha-L-rhamnosides.</text>
        <dbReference type="EC" id="3.2.1.40"/>
    </reaction>
</comment>
<dbReference type="PANTHER" id="PTHR33307">
    <property type="entry name" value="ALPHA-RHAMNOSIDASE (EUROFUNG)"/>
    <property type="match status" value="1"/>
</dbReference>
<keyword evidence="8" id="KW-0326">Glycosidase</keyword>
<dbReference type="InterPro" id="IPR035398">
    <property type="entry name" value="Bac_rhamnosid_C"/>
</dbReference>
<dbReference type="EMBL" id="JACGXP010000003">
    <property type="protein sequence ID" value="MBA8991090.1"/>
    <property type="molecule type" value="Genomic_DNA"/>
</dbReference>
<dbReference type="InterPro" id="IPR016007">
    <property type="entry name" value="Alpha_rhamnosid"/>
</dbReference>
<dbReference type="Gene3D" id="1.50.10.10">
    <property type="match status" value="1"/>
</dbReference>
<dbReference type="Pfam" id="PF17390">
    <property type="entry name" value="Bac_rhamnosid_C"/>
    <property type="match status" value="1"/>
</dbReference>
<organism evidence="8 9">
    <name type="scientific">Curtobacterium pusillum</name>
    <dbReference type="NCBI Taxonomy" id="69373"/>
    <lineage>
        <taxon>Bacteria</taxon>
        <taxon>Bacillati</taxon>
        <taxon>Actinomycetota</taxon>
        <taxon>Actinomycetes</taxon>
        <taxon>Micrococcales</taxon>
        <taxon>Microbacteriaceae</taxon>
        <taxon>Curtobacterium</taxon>
    </lineage>
</organism>
<dbReference type="Pfam" id="PF05592">
    <property type="entry name" value="Bac_rhamnosid"/>
    <property type="match status" value="1"/>
</dbReference>
<evidence type="ECO:0000313" key="9">
    <source>
        <dbReference type="Proteomes" id="UP000590225"/>
    </source>
</evidence>
<evidence type="ECO:0000259" key="7">
    <source>
        <dbReference type="Pfam" id="PF17390"/>
    </source>
</evidence>
<dbReference type="EC" id="3.2.1.40" evidence="2"/>
<dbReference type="Proteomes" id="UP000590225">
    <property type="component" value="Unassembled WGS sequence"/>
</dbReference>
<evidence type="ECO:0000259" key="6">
    <source>
        <dbReference type="Pfam" id="PF17389"/>
    </source>
</evidence>
<dbReference type="Gene3D" id="2.60.120.260">
    <property type="entry name" value="Galactose-binding domain-like"/>
    <property type="match status" value="2"/>
</dbReference>
<protein>
    <recommendedName>
        <fullName evidence="2">alpha-L-rhamnosidase</fullName>
        <ecNumber evidence="2">3.2.1.40</ecNumber>
    </recommendedName>
</protein>
<evidence type="ECO:0000313" key="8">
    <source>
        <dbReference type="EMBL" id="MBA8991090.1"/>
    </source>
</evidence>
<sequence>MTTWTASFIASDDDLGSAPILRREFTLDTGHGPVTSATLHLSALGVVEGWLGGQRVSDHLLEPGWTSYEWRVRVVSHDVTSHLGGAEPGGAVVLALVVGNGWAAGRLAWGGGGGWYTDERAGFAELRIVFEDGHEQHVATDTEWQALSSAITADQLYDGEDIDARLRDGSFLQPGTPTIPSVDGHEGRTSAVHAVDLGDRELVADTVPPVRPLAEIAPVDVWTSPSGASLVDFGVNLVGWVRVTASGPAGTVLTLRHAEVLEHDELGTRPLRSAKATDHFTLSGSGPDQPDRFEPRFTFHGFRYASIDGWPGTLDELRTALTAVQVGSDLTRTGTFESSHDLLNTFHDNVVRGMQGNFLSVPTDCPQRDERLGWTGDIAAFAPTASYLFDTRTFLADWLRDVWLEQQHADGVIPFVVPDVLKYSPSEHFGKPEATAIWSDAGVWVPWTLYQAYGDTAVLEEQFESMAAHLRRVRDHLSPQDLWDTVFQFGDWLDPDAPPEDPADAKADKGVVATICAFRSATIVAEAAELLGGHEAEATEFRELASRLQAGFRAHYLLEDGRILSDSTTVYTLAIVFGILDAEGERLAGDRLAELAERSGYRISTGFAGTPFITDALTQTGHLEDAYRLLLQTECPSWLYPVTMGATTVWERWDSMLPDGTINPGEMTSFNHYALGAVADWMHRVVGGLAPLSPGYAEVLIAPQPGGGLTWASTSLDTVHGHVAVRWELVDGELVVGATVPDGVTAVVRLPGLDEQRVGAGTHEFRSPAAVPAG</sequence>
<gene>
    <name evidence="8" type="ORF">FHW23_002355</name>
</gene>
<evidence type="ECO:0000256" key="2">
    <source>
        <dbReference type="ARBA" id="ARBA00012652"/>
    </source>
</evidence>
<comment type="caution">
    <text evidence="8">The sequence shown here is derived from an EMBL/GenBank/DDBJ whole genome shotgun (WGS) entry which is preliminary data.</text>
</comment>
<dbReference type="InterPro" id="IPR013737">
    <property type="entry name" value="Bac_rhamnosid_N"/>
</dbReference>
<feature type="domain" description="Alpha-L-rhamnosidase six-hairpin glycosidase" evidence="6">
    <location>
        <begin position="332"/>
        <end position="686"/>
    </location>
</feature>
<accession>A0AAW3T8T3</accession>
<feature type="domain" description="Bacterial alpha-L-rhamnosidase N-terminal" evidence="5">
    <location>
        <begin position="34"/>
        <end position="211"/>
    </location>
</feature>
<evidence type="ECO:0000259" key="5">
    <source>
        <dbReference type="Pfam" id="PF08531"/>
    </source>
</evidence>
<dbReference type="SUPFAM" id="SSF48208">
    <property type="entry name" value="Six-hairpin glycosidases"/>
    <property type="match status" value="1"/>
</dbReference>
<keyword evidence="3 8" id="KW-0378">Hydrolase</keyword>
<dbReference type="InterPro" id="IPR012341">
    <property type="entry name" value="6hp_glycosidase-like_sf"/>
</dbReference>
<feature type="domain" description="Alpha-L-rhamnosidase C-terminal" evidence="7">
    <location>
        <begin position="688"/>
        <end position="759"/>
    </location>
</feature>
<dbReference type="Pfam" id="PF08531">
    <property type="entry name" value="Bac_rhamnosid_N"/>
    <property type="match status" value="1"/>
</dbReference>
<dbReference type="Gene3D" id="2.60.420.10">
    <property type="entry name" value="Maltose phosphorylase, domain 3"/>
    <property type="match status" value="1"/>
</dbReference>
<dbReference type="GO" id="GO:0030596">
    <property type="term" value="F:alpha-L-rhamnosidase activity"/>
    <property type="evidence" value="ECO:0007669"/>
    <property type="project" value="UniProtKB-EC"/>
</dbReference>
<dbReference type="InterPro" id="IPR035396">
    <property type="entry name" value="Bac_rhamnosid6H"/>
</dbReference>
<evidence type="ECO:0000256" key="3">
    <source>
        <dbReference type="ARBA" id="ARBA00022801"/>
    </source>
</evidence>
<dbReference type="AlphaFoldDB" id="A0AAW3T8T3"/>
<proteinExistence type="predicted"/>
<reference evidence="8 9" key="1">
    <citation type="submission" date="2020-07" db="EMBL/GenBank/DDBJ databases">
        <title>Above-ground endophytic microbial communities from plants in different locations in the United States.</title>
        <authorList>
            <person name="Frank C."/>
        </authorList>
    </citation>
    <scope>NUCLEOTIDE SEQUENCE [LARGE SCALE GENOMIC DNA]</scope>
    <source>
        <strain evidence="8 9">WPL5_2</strain>
    </source>
</reference>
<dbReference type="Pfam" id="PF17389">
    <property type="entry name" value="Bac_rhamnosid6H"/>
    <property type="match status" value="1"/>
</dbReference>